<reference evidence="3" key="3">
    <citation type="submission" date="2023-09" db="EMBL/GenBank/DDBJ databases">
        <authorList>
            <person name="Schober I."/>
            <person name="Bunk B."/>
        </authorList>
    </citation>
    <scope>NUCLEOTIDE SEQUENCE</scope>
    <source>
        <strain evidence="3">DSM 103800</strain>
    </source>
</reference>
<name>A0A1L7AD14_9PROT</name>
<evidence type="ECO:0000256" key="1">
    <source>
        <dbReference type="SAM" id="Phobius"/>
    </source>
</evidence>
<sequence>MAGFIGRWLSDSLRIGLALVLGVAAMQVPALTHAYDTALQQVSGDARRDIEQRKEKARQFYGLATGTDEGVIAALRQAEPSNAEGLAVSVAKAETLRRAHERIERAPPLLQPLDAAWDLISEPDADKRAVLRTAVDTHVPQVILGSAAATYGLCGLVLGLFLAQALISLPGSLARRRRRRPLPA</sequence>
<keyword evidence="1" id="KW-0812">Transmembrane</keyword>
<evidence type="ECO:0000313" key="5">
    <source>
        <dbReference type="Proteomes" id="UP001258945"/>
    </source>
</evidence>
<dbReference type="EMBL" id="JAVVDO010000001">
    <property type="protein sequence ID" value="MDT8329489.1"/>
    <property type="molecule type" value="Genomic_DNA"/>
</dbReference>
<dbReference type="AlphaFoldDB" id="A0A1L7AD14"/>
<dbReference type="Proteomes" id="UP000185494">
    <property type="component" value="Chromosome 1"/>
</dbReference>
<evidence type="ECO:0000313" key="4">
    <source>
        <dbReference type="Proteomes" id="UP000185494"/>
    </source>
</evidence>
<dbReference type="RefSeq" id="WP_075797620.1">
    <property type="nucleotide sequence ID" value="NZ_CP015583.1"/>
</dbReference>
<dbReference type="InterPro" id="IPR022584">
    <property type="entry name" value="DUF2937"/>
</dbReference>
<dbReference type="Pfam" id="PF11157">
    <property type="entry name" value="DUF2937"/>
    <property type="match status" value="1"/>
</dbReference>
<feature type="transmembrane region" description="Helical" evidence="1">
    <location>
        <begin position="148"/>
        <end position="169"/>
    </location>
</feature>
<accession>A0A1L7AD14</accession>
<reference evidence="3 5" key="2">
    <citation type="journal article" date="2019" name="Microb. Pathog.">
        <title>Comparison of VITEK 2, MALDI-TOF MS, 16S rRNA gene sequencing, and whole-genome sequencing for identification of Roseomonas mucosa.</title>
        <authorList>
            <person name="Rudolph W.W."/>
            <person name="Gunzer F."/>
            <person name="Trauth M."/>
            <person name="Bunk B."/>
            <person name="Bigge R."/>
            <person name="Schrottner P."/>
        </authorList>
    </citation>
    <scope>NUCLEOTIDE SEQUENCE [LARGE SCALE GENOMIC DNA]</scope>
    <source>
        <strain evidence="3 5">DSM 103800</strain>
    </source>
</reference>
<dbReference type="KEGG" id="rgi:RGI145_05770"/>
<dbReference type="EMBL" id="CP015583">
    <property type="protein sequence ID" value="APT56688.1"/>
    <property type="molecule type" value="Genomic_DNA"/>
</dbReference>
<evidence type="ECO:0000313" key="2">
    <source>
        <dbReference type="EMBL" id="APT56688.1"/>
    </source>
</evidence>
<proteinExistence type="predicted"/>
<reference evidence="2 4" key="1">
    <citation type="submission" date="2016-05" db="EMBL/GenBank/DDBJ databases">
        <title>Complete Genome and Methylome Analysis of Psychrotrophic Bacterial Isolates from Antarctic Lake Untersee.</title>
        <authorList>
            <person name="Fomenkov A."/>
            <person name="Akimov V.N."/>
            <person name="Vasilyeva L.V."/>
            <person name="Andersen D."/>
            <person name="Vincze T."/>
            <person name="Roberts R.J."/>
        </authorList>
    </citation>
    <scope>NUCLEOTIDE SEQUENCE [LARGE SCALE GENOMIC DNA]</scope>
    <source>
        <strain evidence="2 4">U14-5</strain>
    </source>
</reference>
<dbReference type="Proteomes" id="UP001258945">
    <property type="component" value="Unassembled WGS sequence"/>
</dbReference>
<evidence type="ECO:0000313" key="3">
    <source>
        <dbReference type="EMBL" id="MDT8329489.1"/>
    </source>
</evidence>
<keyword evidence="5" id="KW-1185">Reference proteome</keyword>
<gene>
    <name evidence="2" type="ORF">RGI145_05770</name>
    <name evidence="3" type="ORF">RQ831_00400</name>
</gene>
<keyword evidence="1" id="KW-0472">Membrane</keyword>
<organism evidence="2 4">
    <name type="scientific">Roseomonas gilardii</name>
    <dbReference type="NCBI Taxonomy" id="257708"/>
    <lineage>
        <taxon>Bacteria</taxon>
        <taxon>Pseudomonadati</taxon>
        <taxon>Pseudomonadota</taxon>
        <taxon>Alphaproteobacteria</taxon>
        <taxon>Acetobacterales</taxon>
        <taxon>Roseomonadaceae</taxon>
        <taxon>Roseomonas</taxon>
    </lineage>
</organism>
<keyword evidence="1" id="KW-1133">Transmembrane helix</keyword>
<protein>
    <submittedName>
        <fullName evidence="3">DUF2937 family protein</fullName>
    </submittedName>
</protein>